<dbReference type="AlphaFoldDB" id="A0A238YHJ1"/>
<evidence type="ECO:0000313" key="2">
    <source>
        <dbReference type="Proteomes" id="UP000198297"/>
    </source>
</evidence>
<gene>
    <name evidence="1" type="ORF">SAMN06266787_11230</name>
</gene>
<reference evidence="2" key="1">
    <citation type="submission" date="2017-06" db="EMBL/GenBank/DDBJ databases">
        <authorList>
            <person name="Varghese N."/>
            <person name="Submissions S."/>
        </authorList>
    </citation>
    <scope>NUCLEOTIDE SEQUENCE [LARGE SCALE GENOMIC DNA]</scope>
    <source>
        <strain evidence="2">DSM 19316</strain>
    </source>
</reference>
<name>A0A238YHJ1_HALEZ</name>
<organism evidence="1 2">
    <name type="scientific">Halorubrum ezzemoulense</name>
    <name type="common">Halorubrum chaoviator</name>
    <dbReference type="NCBI Taxonomy" id="337243"/>
    <lineage>
        <taxon>Archaea</taxon>
        <taxon>Methanobacteriati</taxon>
        <taxon>Methanobacteriota</taxon>
        <taxon>Stenosarchaea group</taxon>
        <taxon>Halobacteria</taxon>
        <taxon>Halobacteriales</taxon>
        <taxon>Haloferacaceae</taxon>
        <taxon>Halorubrum</taxon>
    </lineage>
</organism>
<sequence>MRTDFKNEVYALLDKHGITYDWDPFGVNG</sequence>
<proteinExistence type="predicted"/>
<evidence type="ECO:0000313" key="1">
    <source>
        <dbReference type="EMBL" id="SNR70258.1"/>
    </source>
</evidence>
<dbReference type="Proteomes" id="UP000198297">
    <property type="component" value="Unassembled WGS sequence"/>
</dbReference>
<accession>A0A238YHJ1</accession>
<dbReference type="EMBL" id="FZNK01000012">
    <property type="protein sequence ID" value="SNR70258.1"/>
    <property type="molecule type" value="Genomic_DNA"/>
</dbReference>
<protein>
    <submittedName>
        <fullName evidence="1">Uncharacterized protein</fullName>
    </submittedName>
</protein>